<comment type="caution">
    <text evidence="2">The sequence shown here is derived from an EMBL/GenBank/DDBJ whole genome shotgun (WGS) entry which is preliminary data.</text>
</comment>
<evidence type="ECO:0000313" key="2">
    <source>
        <dbReference type="EMBL" id="GIX73607.1"/>
    </source>
</evidence>
<evidence type="ECO:0000256" key="1">
    <source>
        <dbReference type="SAM" id="MobiDB-lite"/>
    </source>
</evidence>
<keyword evidence="3" id="KW-1185">Reference proteome</keyword>
<reference evidence="2 3" key="1">
    <citation type="submission" date="2021-06" db="EMBL/GenBank/DDBJ databases">
        <title>Caerostris extrusa draft genome.</title>
        <authorList>
            <person name="Kono N."/>
            <person name="Arakawa K."/>
        </authorList>
    </citation>
    <scope>NUCLEOTIDE SEQUENCE [LARGE SCALE GENOMIC DNA]</scope>
</reference>
<protein>
    <submittedName>
        <fullName evidence="2">Uncharacterized protein</fullName>
    </submittedName>
</protein>
<feature type="compositionally biased region" description="Polar residues" evidence="1">
    <location>
        <begin position="1"/>
        <end position="12"/>
    </location>
</feature>
<sequence>MLPEMSDSTDFSSADFPAEDDDSDTSSTSDDSELDEDLSPWSSASGQHLPACPVVDHVARPGPPHLYHPLVQEAERGQLCAHLLIFRHLDWRHLVHVFLDGHHHKSHLWSPRFCSRYHHFSCRHQCSRNHRQCHCRQKRHGQHGHLQPDRQQHLRHPLLPGGALVHQDLLLLPDVQPRHQQLRTHLHHGHPAVHSHTALRHLQRRRMEAQQEGRIHVSDSLRGIPGRRLLV</sequence>
<dbReference type="Proteomes" id="UP001054945">
    <property type="component" value="Unassembled WGS sequence"/>
</dbReference>
<name>A0AAV4MMV5_CAEEX</name>
<evidence type="ECO:0000313" key="3">
    <source>
        <dbReference type="Proteomes" id="UP001054945"/>
    </source>
</evidence>
<accession>A0AAV4MMV5</accession>
<proteinExistence type="predicted"/>
<organism evidence="2 3">
    <name type="scientific">Caerostris extrusa</name>
    <name type="common">Bark spider</name>
    <name type="synonym">Caerostris bankana</name>
    <dbReference type="NCBI Taxonomy" id="172846"/>
    <lineage>
        <taxon>Eukaryota</taxon>
        <taxon>Metazoa</taxon>
        <taxon>Ecdysozoa</taxon>
        <taxon>Arthropoda</taxon>
        <taxon>Chelicerata</taxon>
        <taxon>Arachnida</taxon>
        <taxon>Araneae</taxon>
        <taxon>Araneomorphae</taxon>
        <taxon>Entelegynae</taxon>
        <taxon>Araneoidea</taxon>
        <taxon>Araneidae</taxon>
        <taxon>Caerostris</taxon>
    </lineage>
</organism>
<feature type="region of interest" description="Disordered" evidence="1">
    <location>
        <begin position="1"/>
        <end position="40"/>
    </location>
</feature>
<feature type="compositionally biased region" description="Acidic residues" evidence="1">
    <location>
        <begin position="17"/>
        <end position="38"/>
    </location>
</feature>
<dbReference type="EMBL" id="BPLR01019968">
    <property type="protein sequence ID" value="GIX73607.1"/>
    <property type="molecule type" value="Genomic_DNA"/>
</dbReference>
<gene>
    <name evidence="2" type="ORF">CEXT_138981</name>
</gene>
<dbReference type="AlphaFoldDB" id="A0AAV4MMV5"/>